<evidence type="ECO:0000313" key="1">
    <source>
        <dbReference type="EMBL" id="JAH48132.1"/>
    </source>
</evidence>
<accession>A0A0E9T3P1</accession>
<sequence length="45" mass="4666">MLTDCSILSPLRQSPSICSPLLLSVPSLLVSSHCQSPPLIGSSLS</sequence>
<reference evidence="1" key="1">
    <citation type="submission" date="2014-11" db="EMBL/GenBank/DDBJ databases">
        <authorList>
            <person name="Amaro Gonzalez C."/>
        </authorList>
    </citation>
    <scope>NUCLEOTIDE SEQUENCE</scope>
</reference>
<protein>
    <submittedName>
        <fullName evidence="1">Uncharacterized protein</fullName>
    </submittedName>
</protein>
<name>A0A0E9T3P1_ANGAN</name>
<dbReference type="AlphaFoldDB" id="A0A0E9T3P1"/>
<dbReference type="EMBL" id="GBXM01060445">
    <property type="protein sequence ID" value="JAH48132.1"/>
    <property type="molecule type" value="Transcribed_RNA"/>
</dbReference>
<proteinExistence type="predicted"/>
<reference evidence="1" key="2">
    <citation type="journal article" date="2015" name="Fish Shellfish Immunol.">
        <title>Early steps in the European eel (Anguilla anguilla)-Vibrio vulnificus interaction in the gills: Role of the RtxA13 toxin.</title>
        <authorList>
            <person name="Callol A."/>
            <person name="Pajuelo D."/>
            <person name="Ebbesson L."/>
            <person name="Teles M."/>
            <person name="MacKenzie S."/>
            <person name="Amaro C."/>
        </authorList>
    </citation>
    <scope>NUCLEOTIDE SEQUENCE</scope>
</reference>
<organism evidence="1">
    <name type="scientific">Anguilla anguilla</name>
    <name type="common">European freshwater eel</name>
    <name type="synonym">Muraena anguilla</name>
    <dbReference type="NCBI Taxonomy" id="7936"/>
    <lineage>
        <taxon>Eukaryota</taxon>
        <taxon>Metazoa</taxon>
        <taxon>Chordata</taxon>
        <taxon>Craniata</taxon>
        <taxon>Vertebrata</taxon>
        <taxon>Euteleostomi</taxon>
        <taxon>Actinopterygii</taxon>
        <taxon>Neopterygii</taxon>
        <taxon>Teleostei</taxon>
        <taxon>Anguilliformes</taxon>
        <taxon>Anguillidae</taxon>
        <taxon>Anguilla</taxon>
    </lineage>
</organism>